<accession>A0A554JAY1</accession>
<evidence type="ECO:0000259" key="7">
    <source>
        <dbReference type="Pfam" id="PF02777"/>
    </source>
</evidence>
<comment type="catalytic activity">
    <reaction evidence="5">
        <text>2 superoxide + 2 H(+) = H2O2 + O2</text>
        <dbReference type="Rhea" id="RHEA:20696"/>
        <dbReference type="ChEBI" id="CHEBI:15378"/>
        <dbReference type="ChEBI" id="CHEBI:15379"/>
        <dbReference type="ChEBI" id="CHEBI:16240"/>
        <dbReference type="ChEBI" id="CHEBI:18421"/>
        <dbReference type="EC" id="1.15.1.1"/>
    </reaction>
</comment>
<proteinExistence type="inferred from homology"/>
<sequence length="241" mass="28027">MLHNQIKYSLNPLYRKRGFLSKDQLTKPTLMFKITIQKERKTMYEAKKFNSIKQLDGISQKTMEDHYKLYEGYVKKANEIEEKLKTVDKSTANQVYSDLRELKLEYSFAVGGVKNHETYFGHLGGNGGEPTAALLQMIQRDFGSFDAWKEDLKQTGMAARGWVWLAFDWNTNKLFNYLGDAQNTFPVWDASVLLALDTYEHAYWADYGTARATYIDAFFKNLDWKVVEEKFKAVGIDKFIQ</sequence>
<evidence type="ECO:0000256" key="5">
    <source>
        <dbReference type="RuleBase" id="RU000414"/>
    </source>
</evidence>
<keyword evidence="4 5" id="KW-0560">Oxidoreductase</keyword>
<dbReference type="AlphaFoldDB" id="A0A554JAY1"/>
<dbReference type="SUPFAM" id="SSF54719">
    <property type="entry name" value="Fe,Mn superoxide dismutase (SOD), C-terminal domain"/>
    <property type="match status" value="1"/>
</dbReference>
<dbReference type="SUPFAM" id="SSF46609">
    <property type="entry name" value="Fe,Mn superoxide dismutase (SOD), N-terminal domain"/>
    <property type="match status" value="1"/>
</dbReference>
<dbReference type="InterPro" id="IPR019831">
    <property type="entry name" value="Mn/Fe_SOD_N"/>
</dbReference>
<dbReference type="EMBL" id="VMFF01000041">
    <property type="protein sequence ID" value="TSC65527.1"/>
    <property type="molecule type" value="Genomic_DNA"/>
</dbReference>
<dbReference type="InterPro" id="IPR036324">
    <property type="entry name" value="Mn/Fe_SOD_N_sf"/>
</dbReference>
<evidence type="ECO:0000256" key="3">
    <source>
        <dbReference type="ARBA" id="ARBA00022723"/>
    </source>
</evidence>
<dbReference type="Pfam" id="PF00081">
    <property type="entry name" value="Sod_Fe_N"/>
    <property type="match status" value="1"/>
</dbReference>
<dbReference type="GO" id="GO:0046872">
    <property type="term" value="F:metal ion binding"/>
    <property type="evidence" value="ECO:0007669"/>
    <property type="project" value="UniProtKB-KW"/>
</dbReference>
<evidence type="ECO:0000256" key="4">
    <source>
        <dbReference type="ARBA" id="ARBA00023002"/>
    </source>
</evidence>
<protein>
    <recommendedName>
        <fullName evidence="2 5">Superoxide dismutase</fullName>
        <ecNumber evidence="2 5">1.15.1.1</ecNumber>
    </recommendedName>
</protein>
<evidence type="ECO:0000313" key="8">
    <source>
        <dbReference type="EMBL" id="TSC65527.1"/>
    </source>
</evidence>
<reference evidence="8 9" key="1">
    <citation type="submission" date="2017-07" db="EMBL/GenBank/DDBJ databases">
        <title>Mechanisms for carbon and nitrogen cycling indicate functional differentiation within the Candidate Phyla Radiation.</title>
        <authorList>
            <person name="Danczak R.E."/>
            <person name="Johnston M.D."/>
            <person name="Kenah C."/>
            <person name="Slattery M."/>
            <person name="Wrighton K.C."/>
            <person name="Wilkins M.J."/>
        </authorList>
    </citation>
    <scope>NUCLEOTIDE SEQUENCE [LARGE SCALE GENOMIC DNA]</scope>
    <source>
        <strain evidence="8">Gr01-1014_77</strain>
    </source>
</reference>
<dbReference type="InterPro" id="IPR019832">
    <property type="entry name" value="Mn/Fe_SOD_C"/>
</dbReference>
<dbReference type="InterPro" id="IPR036314">
    <property type="entry name" value="SOD_C_sf"/>
</dbReference>
<comment type="caution">
    <text evidence="8">The sequence shown here is derived from an EMBL/GenBank/DDBJ whole genome shotgun (WGS) entry which is preliminary data.</text>
</comment>
<dbReference type="InterPro" id="IPR050265">
    <property type="entry name" value="Fe/Mn_Superoxide_Dismutase"/>
</dbReference>
<comment type="function">
    <text evidence="5">Destroys radicals which are normally produced within the cells and which are toxic to biological systems.</text>
</comment>
<dbReference type="PANTHER" id="PTHR11404:SF6">
    <property type="entry name" value="SUPEROXIDE DISMUTASE [MN], MITOCHONDRIAL"/>
    <property type="match status" value="1"/>
</dbReference>
<dbReference type="PANTHER" id="PTHR11404">
    <property type="entry name" value="SUPEROXIDE DISMUTASE 2"/>
    <property type="match status" value="1"/>
</dbReference>
<keyword evidence="3 5" id="KW-0479">Metal-binding</keyword>
<evidence type="ECO:0000313" key="9">
    <source>
        <dbReference type="Proteomes" id="UP000319613"/>
    </source>
</evidence>
<dbReference type="Gene3D" id="3.55.40.20">
    <property type="entry name" value="Iron/manganese superoxide dismutase, C-terminal domain"/>
    <property type="match status" value="1"/>
</dbReference>
<dbReference type="EC" id="1.15.1.1" evidence="2 5"/>
<feature type="domain" description="Manganese/iron superoxide dismutase C-terminal" evidence="7">
    <location>
        <begin position="130"/>
        <end position="229"/>
    </location>
</feature>
<dbReference type="Gene3D" id="1.10.287.990">
    <property type="entry name" value="Fe,Mn superoxide dismutase (SOD) domain"/>
    <property type="match status" value="1"/>
</dbReference>
<evidence type="ECO:0000259" key="6">
    <source>
        <dbReference type="Pfam" id="PF00081"/>
    </source>
</evidence>
<evidence type="ECO:0000256" key="1">
    <source>
        <dbReference type="ARBA" id="ARBA00008714"/>
    </source>
</evidence>
<dbReference type="Pfam" id="PF02777">
    <property type="entry name" value="Sod_Fe_C"/>
    <property type="match status" value="1"/>
</dbReference>
<dbReference type="Proteomes" id="UP000319613">
    <property type="component" value="Unassembled WGS sequence"/>
</dbReference>
<organism evidence="8 9">
    <name type="scientific">Candidatus Doudnabacteria bacterium Gr01-1014_77</name>
    <dbReference type="NCBI Taxonomy" id="2017133"/>
    <lineage>
        <taxon>Bacteria</taxon>
        <taxon>Candidatus Doudnaibacteriota</taxon>
    </lineage>
</organism>
<evidence type="ECO:0000256" key="2">
    <source>
        <dbReference type="ARBA" id="ARBA00012682"/>
    </source>
</evidence>
<feature type="domain" description="Manganese/iron superoxide dismutase N-terminal" evidence="6">
    <location>
        <begin position="58"/>
        <end position="123"/>
    </location>
</feature>
<comment type="similarity">
    <text evidence="1 5">Belongs to the iron/manganese superoxide dismutase family.</text>
</comment>
<gene>
    <name evidence="8" type="ORF">G01um101477_441</name>
</gene>
<dbReference type="GO" id="GO:0004784">
    <property type="term" value="F:superoxide dismutase activity"/>
    <property type="evidence" value="ECO:0007669"/>
    <property type="project" value="UniProtKB-EC"/>
</dbReference>
<name>A0A554JAY1_9BACT</name>